<dbReference type="AlphaFoldDB" id="R7RPI1"/>
<accession>R7RPI1</accession>
<dbReference type="CDD" id="cd02696">
    <property type="entry name" value="MurNAc-LAA"/>
    <property type="match status" value="1"/>
</dbReference>
<evidence type="ECO:0000313" key="4">
    <source>
        <dbReference type="Proteomes" id="UP000014923"/>
    </source>
</evidence>
<reference evidence="3" key="1">
    <citation type="submission" date="2013-03" db="EMBL/GenBank/DDBJ databases">
        <title>Draft genome sequence of the hydrogen-ethanol-producing anaerobic alkalithermophilic Caloramator celere.</title>
        <authorList>
            <person name="Ciranna A."/>
            <person name="Larjo A."/>
            <person name="Kivisto A."/>
            <person name="Santala V."/>
            <person name="Roos C."/>
            <person name="Karp M."/>
        </authorList>
    </citation>
    <scope>NUCLEOTIDE SEQUENCE [LARGE SCALE GENOMIC DNA]</scope>
    <source>
        <strain evidence="3">DSM 8682</strain>
    </source>
</reference>
<dbReference type="SUPFAM" id="SSF53187">
    <property type="entry name" value="Zn-dependent exopeptidases"/>
    <property type="match status" value="1"/>
</dbReference>
<dbReference type="PANTHER" id="PTHR30404">
    <property type="entry name" value="N-ACETYLMURAMOYL-L-ALANINE AMIDASE"/>
    <property type="match status" value="1"/>
</dbReference>
<dbReference type="SMART" id="SM00646">
    <property type="entry name" value="Ami_3"/>
    <property type="match status" value="1"/>
</dbReference>
<dbReference type="eggNOG" id="COG0860">
    <property type="taxonomic scope" value="Bacteria"/>
</dbReference>
<protein>
    <submittedName>
        <fullName evidence="3">N-acetylmuramoyl-L-alanine amidase</fullName>
        <ecNumber evidence="3">3.5.1.28</ecNumber>
    </submittedName>
</protein>
<dbReference type="EMBL" id="CAVN010000085">
    <property type="protein sequence ID" value="CDF57228.1"/>
    <property type="molecule type" value="Genomic_DNA"/>
</dbReference>
<evidence type="ECO:0000259" key="2">
    <source>
        <dbReference type="SMART" id="SM00646"/>
    </source>
</evidence>
<dbReference type="Proteomes" id="UP000014923">
    <property type="component" value="Unassembled WGS sequence"/>
</dbReference>
<evidence type="ECO:0000313" key="3">
    <source>
        <dbReference type="EMBL" id="CDF57228.1"/>
    </source>
</evidence>
<dbReference type="PANTHER" id="PTHR30404:SF0">
    <property type="entry name" value="N-ACETYLMURAMOYL-L-ALANINE AMIDASE AMIC"/>
    <property type="match status" value="1"/>
</dbReference>
<dbReference type="EC" id="3.5.1.28" evidence="3"/>
<proteinExistence type="predicted"/>
<comment type="caution">
    <text evidence="3">The sequence shown here is derived from an EMBL/GenBank/DDBJ whole genome shotgun (WGS) entry which is preliminary data.</text>
</comment>
<dbReference type="Gene3D" id="3.40.630.40">
    <property type="entry name" value="Zn-dependent exopeptidases"/>
    <property type="match status" value="1"/>
</dbReference>
<evidence type="ECO:0000256" key="1">
    <source>
        <dbReference type="ARBA" id="ARBA00022801"/>
    </source>
</evidence>
<dbReference type="InterPro" id="IPR050695">
    <property type="entry name" value="N-acetylmuramoyl_amidase_3"/>
</dbReference>
<dbReference type="Pfam" id="PF01520">
    <property type="entry name" value="Amidase_3"/>
    <property type="match status" value="1"/>
</dbReference>
<dbReference type="eggNOG" id="COG2385">
    <property type="taxonomic scope" value="Bacteria"/>
</dbReference>
<dbReference type="OrthoDB" id="9806267at2"/>
<feature type="domain" description="MurNAc-LAA" evidence="2">
    <location>
        <begin position="321"/>
        <end position="430"/>
    </location>
</feature>
<dbReference type="GO" id="GO:0008745">
    <property type="term" value="F:N-acetylmuramoyl-L-alanine amidase activity"/>
    <property type="evidence" value="ECO:0007669"/>
    <property type="project" value="UniProtKB-EC"/>
</dbReference>
<name>R7RPI1_9CLOT</name>
<dbReference type="InterPro" id="IPR002508">
    <property type="entry name" value="MurNAc-LAA_cat"/>
</dbReference>
<organism evidence="3 4">
    <name type="scientific">Thermobrachium celere DSM 8682</name>
    <dbReference type="NCBI Taxonomy" id="941824"/>
    <lineage>
        <taxon>Bacteria</taxon>
        <taxon>Bacillati</taxon>
        <taxon>Bacillota</taxon>
        <taxon>Clostridia</taxon>
        <taxon>Eubacteriales</taxon>
        <taxon>Clostridiaceae</taxon>
        <taxon>Thermobrachium</taxon>
    </lineage>
</organism>
<dbReference type="GO" id="GO:0009253">
    <property type="term" value="P:peptidoglycan catabolic process"/>
    <property type="evidence" value="ECO:0007669"/>
    <property type="project" value="InterPro"/>
</dbReference>
<dbReference type="RefSeq" id="WP_018660199.1">
    <property type="nucleotide sequence ID" value="NZ_HF952018.1"/>
</dbReference>
<keyword evidence="4" id="KW-1185">Reference proteome</keyword>
<keyword evidence="1 3" id="KW-0378">Hydrolase</keyword>
<sequence length="437" mass="49461">MKIMGVPLRNLVLNSILVLDLDIFNLPFEVLKALITLKRSELIVHVKNSGFYKKEYSGSINTDKFDELDSDKKSILNRAYDETEGIVVINNSEPVALFFTKCCCGGTANSEAILGYKINYLRKVLCKRCSQRCEEIKVDCSKIAETLGCKINYKEQIREMIKDVSRDDTGRIRKLNLLGKEITGDKLVEILNLKSNRVYFKEDSIVFKVLGEGLGLGICIEGACSMAGENKDFKDIIEYYYTGVEFIKLDEYKIINTLEGRKIVIDAGHGGRDLGHVNGDFVEKDLNLNIALKLCELLKLKGAECILTREKDEDVTLSDRVKLINKRRPDIFISIHQNGFPQESVNGIEVYCFKDDKDALNLANKILKRISEDVKIKNRGCRDGDYFILRESKSTGIVVECLYITGNVDSKLINDDNLDKIAEAMFKGICEYFEVSI</sequence>
<dbReference type="HOGENOM" id="CLU_609303_0_0_9"/>
<dbReference type="GO" id="GO:0030288">
    <property type="term" value="C:outer membrane-bounded periplasmic space"/>
    <property type="evidence" value="ECO:0007669"/>
    <property type="project" value="TreeGrafter"/>
</dbReference>
<gene>
    <name evidence="3" type="ORF">TCEL_00123</name>
</gene>